<organism evidence="1 2">
    <name type="scientific">Zopfia rhizophila CBS 207.26</name>
    <dbReference type="NCBI Taxonomy" id="1314779"/>
    <lineage>
        <taxon>Eukaryota</taxon>
        <taxon>Fungi</taxon>
        <taxon>Dikarya</taxon>
        <taxon>Ascomycota</taxon>
        <taxon>Pezizomycotina</taxon>
        <taxon>Dothideomycetes</taxon>
        <taxon>Dothideomycetes incertae sedis</taxon>
        <taxon>Zopfiaceae</taxon>
        <taxon>Zopfia</taxon>
    </lineage>
</organism>
<dbReference type="OrthoDB" id="3943081at2759"/>
<dbReference type="AlphaFoldDB" id="A0A6A6E2F2"/>
<proteinExistence type="predicted"/>
<evidence type="ECO:0000313" key="2">
    <source>
        <dbReference type="Proteomes" id="UP000800200"/>
    </source>
</evidence>
<dbReference type="Proteomes" id="UP000800200">
    <property type="component" value="Unassembled WGS sequence"/>
</dbReference>
<gene>
    <name evidence="1" type="ORF">K469DRAFT_780187</name>
</gene>
<evidence type="ECO:0000313" key="1">
    <source>
        <dbReference type="EMBL" id="KAF2184759.1"/>
    </source>
</evidence>
<reference evidence="1" key="1">
    <citation type="journal article" date="2020" name="Stud. Mycol.">
        <title>101 Dothideomycetes genomes: a test case for predicting lifestyles and emergence of pathogens.</title>
        <authorList>
            <person name="Haridas S."/>
            <person name="Albert R."/>
            <person name="Binder M."/>
            <person name="Bloem J."/>
            <person name="Labutti K."/>
            <person name="Salamov A."/>
            <person name="Andreopoulos B."/>
            <person name="Baker S."/>
            <person name="Barry K."/>
            <person name="Bills G."/>
            <person name="Bluhm B."/>
            <person name="Cannon C."/>
            <person name="Castanera R."/>
            <person name="Culley D."/>
            <person name="Daum C."/>
            <person name="Ezra D."/>
            <person name="Gonzalez J."/>
            <person name="Henrissat B."/>
            <person name="Kuo A."/>
            <person name="Liang C."/>
            <person name="Lipzen A."/>
            <person name="Lutzoni F."/>
            <person name="Magnuson J."/>
            <person name="Mondo S."/>
            <person name="Nolan M."/>
            <person name="Ohm R."/>
            <person name="Pangilinan J."/>
            <person name="Park H.-J."/>
            <person name="Ramirez L."/>
            <person name="Alfaro M."/>
            <person name="Sun H."/>
            <person name="Tritt A."/>
            <person name="Yoshinaga Y."/>
            <person name="Zwiers L.-H."/>
            <person name="Turgeon B."/>
            <person name="Goodwin S."/>
            <person name="Spatafora J."/>
            <person name="Crous P."/>
            <person name="Grigoriev I."/>
        </authorList>
    </citation>
    <scope>NUCLEOTIDE SEQUENCE</scope>
    <source>
        <strain evidence="1">CBS 207.26</strain>
    </source>
</reference>
<sequence length="115" mass="12952">MDNSNLMWIEEEPESYGASDAAFADDHATRKSCHRILPTEGAGGIETRGNWKATQQLSVTKSTTQAELLSLSTAAAELQWWNRFFRSIGFDSHIKPSLFCNNWQTVQLMQKDTKA</sequence>
<protein>
    <recommendedName>
        <fullName evidence="3">Reverse transcriptase Ty1/copia-type domain-containing protein</fullName>
    </recommendedName>
</protein>
<name>A0A6A6E2F2_9PEZI</name>
<dbReference type="EMBL" id="ML994636">
    <property type="protein sequence ID" value="KAF2184759.1"/>
    <property type="molecule type" value="Genomic_DNA"/>
</dbReference>
<evidence type="ECO:0008006" key="3">
    <source>
        <dbReference type="Google" id="ProtNLM"/>
    </source>
</evidence>
<dbReference type="CDD" id="cd09272">
    <property type="entry name" value="RNase_HI_RT_Ty1"/>
    <property type="match status" value="1"/>
</dbReference>
<keyword evidence="2" id="KW-1185">Reference proteome</keyword>
<accession>A0A6A6E2F2</accession>